<organism evidence="1 2">
    <name type="scientific">Rufibacter immobilis</name>
    <dbReference type="NCBI Taxonomy" id="1348778"/>
    <lineage>
        <taxon>Bacteria</taxon>
        <taxon>Pseudomonadati</taxon>
        <taxon>Bacteroidota</taxon>
        <taxon>Cytophagia</taxon>
        <taxon>Cytophagales</taxon>
        <taxon>Hymenobacteraceae</taxon>
        <taxon>Rufibacter</taxon>
    </lineage>
</organism>
<proteinExistence type="predicted"/>
<sequence length="100" mass="11790">MKNVIITGILAMVTYAAAGQADTTYLDKYYRGLPSRATAEYYRFTTYGPQKKHRQLHTYYITGEKFYEEEAVKDKKDIYQPVGAVRYYYKNGQLKEERLH</sequence>
<dbReference type="OrthoDB" id="830908at2"/>
<dbReference type="AlphaFoldDB" id="A0A3M9MT51"/>
<dbReference type="RefSeq" id="WP_123134539.1">
    <property type="nucleotide sequence ID" value="NZ_RJJE01000017.1"/>
</dbReference>
<protein>
    <submittedName>
        <fullName evidence="1">Uncharacterized protein</fullName>
    </submittedName>
</protein>
<reference evidence="1 2" key="1">
    <citation type="submission" date="2018-11" db="EMBL/GenBank/DDBJ databases">
        <title>Rufibacter latericius sp. nov., isolated from water in Baiyang Lake.</title>
        <authorList>
            <person name="Yang Y."/>
        </authorList>
    </citation>
    <scope>NUCLEOTIDE SEQUENCE [LARGE SCALE GENOMIC DNA]</scope>
    <source>
        <strain evidence="1 2">MCC P1</strain>
    </source>
</reference>
<dbReference type="EMBL" id="RJJE01000017">
    <property type="protein sequence ID" value="RNI28073.1"/>
    <property type="molecule type" value="Genomic_DNA"/>
</dbReference>
<comment type="caution">
    <text evidence="1">The sequence shown here is derived from an EMBL/GenBank/DDBJ whole genome shotgun (WGS) entry which is preliminary data.</text>
</comment>
<accession>A0A3M9MT51</accession>
<evidence type="ECO:0000313" key="2">
    <source>
        <dbReference type="Proteomes" id="UP000271010"/>
    </source>
</evidence>
<dbReference type="Proteomes" id="UP000271010">
    <property type="component" value="Unassembled WGS sequence"/>
</dbReference>
<gene>
    <name evidence="1" type="ORF">EFA69_18525</name>
</gene>
<name>A0A3M9MT51_9BACT</name>
<evidence type="ECO:0000313" key="1">
    <source>
        <dbReference type="EMBL" id="RNI28073.1"/>
    </source>
</evidence>
<keyword evidence="2" id="KW-1185">Reference proteome</keyword>